<evidence type="ECO:0000256" key="1">
    <source>
        <dbReference type="ARBA" id="ARBA00010515"/>
    </source>
</evidence>
<evidence type="ECO:0000256" key="3">
    <source>
        <dbReference type="PROSITE-ProRule" id="PRU10038"/>
    </source>
</evidence>
<dbReference type="InterPro" id="IPR029058">
    <property type="entry name" value="AB_hydrolase_fold"/>
</dbReference>
<dbReference type="Pfam" id="PF07859">
    <property type="entry name" value="Abhydrolase_3"/>
    <property type="match status" value="1"/>
</dbReference>
<feature type="active site" evidence="3">
    <location>
        <position position="105"/>
    </location>
</feature>
<proteinExistence type="inferred from homology"/>
<dbReference type="GO" id="GO:0004806">
    <property type="term" value="F:triacylglycerol lipase activity"/>
    <property type="evidence" value="ECO:0007669"/>
    <property type="project" value="TreeGrafter"/>
</dbReference>
<dbReference type="PATRIC" id="fig|280871.6.peg.1723"/>
<evidence type="ECO:0000259" key="4">
    <source>
        <dbReference type="Pfam" id="PF07859"/>
    </source>
</evidence>
<dbReference type="InterPro" id="IPR013094">
    <property type="entry name" value="AB_hydrolase_3"/>
</dbReference>
<dbReference type="InterPro" id="IPR033140">
    <property type="entry name" value="Lipase_GDXG_put_SER_AS"/>
</dbReference>
<feature type="domain" description="Alpha/beta hydrolase fold-3" evidence="4">
    <location>
        <begin position="31"/>
        <end position="229"/>
    </location>
</feature>
<evidence type="ECO:0000256" key="2">
    <source>
        <dbReference type="ARBA" id="ARBA00022801"/>
    </source>
</evidence>
<dbReference type="EMBL" id="JXST01000009">
    <property type="protein sequence ID" value="KIU17426.1"/>
    <property type="molecule type" value="Genomic_DNA"/>
</dbReference>
<keyword evidence="2" id="KW-0378">Hydrolase</keyword>
<name>A0A0D1LN82_9MYCO</name>
<comment type="caution">
    <text evidence="5">The sequence shown here is derived from an EMBL/GenBank/DDBJ whole genome shotgun (WGS) entry which is preliminary data.</text>
</comment>
<sequence>MGGTRIELVDNGDVRGEWVRGPKTSRDDIVVLYVHGGGFVAGSPRAYRGVTSRLSTALRAPVFGLAYRLAPEHPFPAAPHDLDAAYRWLLRCGYRSDQIVIAGDSAGGYLAADLVIANARAGLPEPAALMLFSPMADLSLSIAEVHDGAVDEGILSMSVARAAVAHYLDGAAGAHDLRPAPGMSLPPTLIQASTTELLGGDAVELADRFRRAGATCELQMWPDQIHVFQALPVVVPESRMAYRAAAQFVAAITGASQRPAM</sequence>
<dbReference type="PROSITE" id="PS01174">
    <property type="entry name" value="LIPASE_GDXG_SER"/>
    <property type="match status" value="1"/>
</dbReference>
<evidence type="ECO:0000313" key="5">
    <source>
        <dbReference type="EMBL" id="KIU17426.1"/>
    </source>
</evidence>
<dbReference type="STRING" id="280871.TL10_08330"/>
<dbReference type="Gene3D" id="3.40.50.1820">
    <property type="entry name" value="alpha/beta hydrolase"/>
    <property type="match status" value="1"/>
</dbReference>
<protein>
    <recommendedName>
        <fullName evidence="4">Alpha/beta hydrolase fold-3 domain-containing protein</fullName>
    </recommendedName>
</protein>
<keyword evidence="6" id="KW-1185">Reference proteome</keyword>
<dbReference type="PANTHER" id="PTHR48081">
    <property type="entry name" value="AB HYDROLASE SUPERFAMILY PROTEIN C4A8.06C"/>
    <property type="match status" value="1"/>
</dbReference>
<reference evidence="5 6" key="1">
    <citation type="submission" date="2015-01" db="EMBL/GenBank/DDBJ databases">
        <title>Genome sequence of Mycobacterium llatzerense and Mycobacterium immunogenum recovered from brain abscess.</title>
        <authorList>
            <person name="Greninger A.L."/>
            <person name="Langelier C."/>
            <person name="Cunningham G."/>
            <person name="Chiu C.Y."/>
            <person name="Miller S."/>
        </authorList>
    </citation>
    <scope>NUCLEOTIDE SEQUENCE [LARGE SCALE GENOMIC DNA]</scope>
    <source>
        <strain evidence="5 6">CLUC14</strain>
    </source>
</reference>
<evidence type="ECO:0000313" key="6">
    <source>
        <dbReference type="Proteomes" id="UP000032221"/>
    </source>
</evidence>
<dbReference type="Proteomes" id="UP000032221">
    <property type="component" value="Unassembled WGS sequence"/>
</dbReference>
<accession>A0A0D1LN82</accession>
<gene>
    <name evidence="5" type="ORF">TL10_08330</name>
</gene>
<dbReference type="PANTHER" id="PTHR48081:SF30">
    <property type="entry name" value="ACETYL-HYDROLASE LIPR-RELATED"/>
    <property type="match status" value="1"/>
</dbReference>
<comment type="similarity">
    <text evidence="1">Belongs to the 'GDXG' lipolytic enzyme family.</text>
</comment>
<dbReference type="InterPro" id="IPR050300">
    <property type="entry name" value="GDXG_lipolytic_enzyme"/>
</dbReference>
<dbReference type="AlphaFoldDB" id="A0A0D1LN82"/>
<organism evidence="5 6">
    <name type="scientific">Mycolicibacterium llatzerense</name>
    <dbReference type="NCBI Taxonomy" id="280871"/>
    <lineage>
        <taxon>Bacteria</taxon>
        <taxon>Bacillati</taxon>
        <taxon>Actinomycetota</taxon>
        <taxon>Actinomycetes</taxon>
        <taxon>Mycobacteriales</taxon>
        <taxon>Mycobacteriaceae</taxon>
        <taxon>Mycolicibacterium</taxon>
    </lineage>
</organism>
<dbReference type="SUPFAM" id="SSF53474">
    <property type="entry name" value="alpha/beta-Hydrolases"/>
    <property type="match status" value="1"/>
</dbReference>